<feature type="transmembrane region" description="Helical" evidence="2">
    <location>
        <begin position="231"/>
        <end position="253"/>
    </location>
</feature>
<sequence length="466" mass="48422">MTAAQARPVAGRWLRYGVALLPLCLAGALPLWTTAALCALLAAGVRWPVWAQGRVLITQLILGLNLLTALPSALGQGQPSDLLTLGAQYLLLSVLGFVLTWGINTLEEGQRRGLLAPLLIGALFPQPFVLVALFGGALARQDQKAADLTSSAPRGWWSLLGAGLLGLVLLAALLPPAPPVWSAVQLDTITSELPPRTDTRPQSGPVGRAERGGTGGQVMAQPSPVMDLGQLGFPAELTLLAGLLCLVGAARLFQGRGRRQSPPHPAELLMIVGLLVLGIAWLVTGVLLWRGGAGGGAIPPAATIIQGGQSSGPEGQLTAARFSLLPLLQLLPWLTAIMFLAMGVWLLRLKLRPDSLSGDVTEEAATPADPAEAQPLHRVRQAYRAALGALADAGLGRAPHETPALYAARLTGGHPSLAAPLHTLTAAYEPVRYGGQLTDQTAEAAEAAAHTIQTIAPTLTPPEATP</sequence>
<protein>
    <submittedName>
        <fullName evidence="4">DUF4129 domain-containing protein</fullName>
    </submittedName>
</protein>
<feature type="region of interest" description="Disordered" evidence="1">
    <location>
        <begin position="192"/>
        <end position="217"/>
    </location>
</feature>
<keyword evidence="2" id="KW-0472">Membrane</keyword>
<name>A0A7C9M4X1_9DEIO</name>
<organism evidence="4 5">
    <name type="scientific">Deinococcus arboris</name>
    <dbReference type="NCBI Taxonomy" id="2682977"/>
    <lineage>
        <taxon>Bacteria</taxon>
        <taxon>Thermotogati</taxon>
        <taxon>Deinococcota</taxon>
        <taxon>Deinococci</taxon>
        <taxon>Deinococcales</taxon>
        <taxon>Deinococcaceae</taxon>
        <taxon>Deinococcus</taxon>
    </lineage>
</organism>
<feature type="transmembrane region" description="Helical" evidence="2">
    <location>
        <begin position="82"/>
        <end position="103"/>
    </location>
</feature>
<evidence type="ECO:0000256" key="2">
    <source>
        <dbReference type="SAM" id="Phobius"/>
    </source>
</evidence>
<feature type="transmembrane region" description="Helical" evidence="2">
    <location>
        <begin position="265"/>
        <end position="289"/>
    </location>
</feature>
<feature type="transmembrane region" description="Helical" evidence="2">
    <location>
        <begin position="20"/>
        <end position="43"/>
    </location>
</feature>
<reference evidence="4 5" key="1">
    <citation type="submission" date="2019-12" db="EMBL/GenBank/DDBJ databases">
        <title>Deinococcus sp. HMF7620 Genome sequencing and assembly.</title>
        <authorList>
            <person name="Kang H."/>
            <person name="Kim H."/>
            <person name="Joh K."/>
        </authorList>
    </citation>
    <scope>NUCLEOTIDE SEQUENCE [LARGE SCALE GENOMIC DNA]</scope>
    <source>
        <strain evidence="4 5">HMF7620</strain>
    </source>
</reference>
<feature type="transmembrane region" description="Helical" evidence="2">
    <location>
        <begin position="115"/>
        <end position="135"/>
    </location>
</feature>
<keyword evidence="5" id="KW-1185">Reference proteome</keyword>
<evidence type="ECO:0000313" key="4">
    <source>
        <dbReference type="EMBL" id="MVN86065.1"/>
    </source>
</evidence>
<keyword evidence="2" id="KW-0812">Transmembrane</keyword>
<keyword evidence="2" id="KW-1133">Transmembrane helix</keyword>
<proteinExistence type="predicted"/>
<feature type="domain" description="Protein-glutamine gamma-glutamyltransferase-like C-terminal" evidence="3">
    <location>
        <begin position="382"/>
        <end position="448"/>
    </location>
</feature>
<comment type="caution">
    <text evidence="4">The sequence shown here is derived from an EMBL/GenBank/DDBJ whole genome shotgun (WGS) entry which is preliminary data.</text>
</comment>
<feature type="transmembrane region" description="Helical" evidence="2">
    <location>
        <begin position="156"/>
        <end position="174"/>
    </location>
</feature>
<gene>
    <name evidence="4" type="ORF">GO986_04730</name>
</gene>
<feature type="transmembrane region" description="Helical" evidence="2">
    <location>
        <begin position="49"/>
        <end position="70"/>
    </location>
</feature>
<evidence type="ECO:0000256" key="1">
    <source>
        <dbReference type="SAM" id="MobiDB-lite"/>
    </source>
</evidence>
<evidence type="ECO:0000259" key="3">
    <source>
        <dbReference type="Pfam" id="PF13559"/>
    </source>
</evidence>
<accession>A0A7C9M4X1</accession>
<dbReference type="AlphaFoldDB" id="A0A7C9M4X1"/>
<dbReference type="RefSeq" id="WP_157458111.1">
    <property type="nucleotide sequence ID" value="NZ_WQLB01000004.1"/>
</dbReference>
<feature type="transmembrane region" description="Helical" evidence="2">
    <location>
        <begin position="330"/>
        <end position="347"/>
    </location>
</feature>
<dbReference type="InterPro" id="IPR025403">
    <property type="entry name" value="TgpA-like_C"/>
</dbReference>
<evidence type="ECO:0000313" key="5">
    <source>
        <dbReference type="Proteomes" id="UP000483286"/>
    </source>
</evidence>
<dbReference type="EMBL" id="WQLB01000004">
    <property type="protein sequence ID" value="MVN86065.1"/>
    <property type="molecule type" value="Genomic_DNA"/>
</dbReference>
<dbReference type="Proteomes" id="UP000483286">
    <property type="component" value="Unassembled WGS sequence"/>
</dbReference>
<dbReference type="Pfam" id="PF13559">
    <property type="entry name" value="DUF4129"/>
    <property type="match status" value="1"/>
</dbReference>